<sequence length="475" mass="51304">MLARLFFVVVGLVAAGALGWHLADWPGATVGVALAAIGLQLIDLVSAARVLGWLRQSLEQDLSDPPRVMGAWREAADRMRRRMRQGNQKLDAAGAKLDSFLDAIQASPNGVMLLDAQGRIEWMNASACLHFDLDAEHDHLQHVANLVRDPLFADYLHAQMKAKPPAERAAAPSARPGPGNVVVAGSANAQGGGITLLRWTQAQSVLKVQLHPYGDGQRLLLSQDFTAMAKAESMQRDFVANVSHEIRTPLTVLAGFIETLQTLPLEDAERARYLDLMAKQADRQQALISDLLTLSKLEGRARPGTDERFEVQAMAAEYQEQAQALSEQVWAEGPPQQLSFEGGAGLHIVGSRSEWLSACTNLISNAIRYSGPGGRVNVSWTVLPDGQAEFAVSDNGPGIAPEHVARLSERFYRVDNSRSRESGGTGLGLAITRQVAQRHGGELLIQSTLGKGSRFALRVPAARARLVHDGQAKAA</sequence>
<evidence type="ECO:0000256" key="5">
    <source>
        <dbReference type="ARBA" id="ARBA00022777"/>
    </source>
</evidence>
<evidence type="ECO:0000313" key="9">
    <source>
        <dbReference type="Proteomes" id="UP000196138"/>
    </source>
</evidence>
<dbReference type="CDD" id="cd00082">
    <property type="entry name" value="HisKA"/>
    <property type="match status" value="1"/>
</dbReference>
<evidence type="ECO:0000256" key="6">
    <source>
        <dbReference type="ARBA" id="ARBA00023012"/>
    </source>
</evidence>
<dbReference type="InterPro" id="IPR036890">
    <property type="entry name" value="HATPase_C_sf"/>
</dbReference>
<dbReference type="Gene3D" id="1.10.287.130">
    <property type="match status" value="1"/>
</dbReference>
<dbReference type="InterPro" id="IPR003661">
    <property type="entry name" value="HisK_dim/P_dom"/>
</dbReference>
<dbReference type="SMART" id="SM00387">
    <property type="entry name" value="HATPase_c"/>
    <property type="match status" value="1"/>
</dbReference>
<feature type="domain" description="Histidine kinase" evidence="7">
    <location>
        <begin position="241"/>
        <end position="463"/>
    </location>
</feature>
<dbReference type="PROSITE" id="PS50109">
    <property type="entry name" value="HIS_KIN"/>
    <property type="match status" value="1"/>
</dbReference>
<keyword evidence="3" id="KW-0597">Phosphoprotein</keyword>
<dbReference type="Gene3D" id="3.30.450.20">
    <property type="entry name" value="PAS domain"/>
    <property type="match status" value="1"/>
</dbReference>
<dbReference type="InterPro" id="IPR036097">
    <property type="entry name" value="HisK_dim/P_sf"/>
</dbReference>
<dbReference type="SMART" id="SM00388">
    <property type="entry name" value="HisKA"/>
    <property type="match status" value="1"/>
</dbReference>
<dbReference type="KEGG" id="cser:CCO03_06115"/>
<dbReference type="PRINTS" id="PR00344">
    <property type="entry name" value="BCTRLSENSOR"/>
</dbReference>
<proteinExistence type="predicted"/>
<dbReference type="OrthoDB" id="9813151at2"/>
<dbReference type="SUPFAM" id="SSF47384">
    <property type="entry name" value="Homodimeric domain of signal transducing histidine kinase"/>
    <property type="match status" value="1"/>
</dbReference>
<comment type="catalytic activity">
    <reaction evidence="1">
        <text>ATP + protein L-histidine = ADP + protein N-phospho-L-histidine.</text>
        <dbReference type="EC" id="2.7.13.3"/>
    </reaction>
</comment>
<evidence type="ECO:0000259" key="7">
    <source>
        <dbReference type="PROSITE" id="PS50109"/>
    </source>
</evidence>
<dbReference type="InterPro" id="IPR005467">
    <property type="entry name" value="His_kinase_dom"/>
</dbReference>
<protein>
    <recommendedName>
        <fullName evidence="2">histidine kinase</fullName>
        <ecNumber evidence="2">2.7.13.3</ecNumber>
    </recommendedName>
</protein>
<dbReference type="Pfam" id="PF02518">
    <property type="entry name" value="HATPase_c"/>
    <property type="match status" value="1"/>
</dbReference>
<dbReference type="Proteomes" id="UP000196138">
    <property type="component" value="Chromosome"/>
</dbReference>
<keyword evidence="4" id="KW-0808">Transferase</keyword>
<reference evidence="8 9" key="1">
    <citation type="submission" date="2017-05" db="EMBL/GenBank/DDBJ databases">
        <authorList>
            <person name="Song R."/>
            <person name="Chenine A.L."/>
            <person name="Ruprecht R.M."/>
        </authorList>
    </citation>
    <scope>NUCLEOTIDE SEQUENCE [LARGE SCALE GENOMIC DNA]</scope>
    <source>
        <strain evidence="8 9">DSM 26136</strain>
    </source>
</reference>
<dbReference type="InterPro" id="IPR004358">
    <property type="entry name" value="Sig_transdc_His_kin-like_C"/>
</dbReference>
<keyword evidence="5" id="KW-0418">Kinase</keyword>
<gene>
    <name evidence="8" type="ORF">CCO03_06115</name>
</gene>
<evidence type="ECO:0000256" key="2">
    <source>
        <dbReference type="ARBA" id="ARBA00012438"/>
    </source>
</evidence>
<evidence type="ECO:0000256" key="3">
    <source>
        <dbReference type="ARBA" id="ARBA00022553"/>
    </source>
</evidence>
<evidence type="ECO:0000256" key="4">
    <source>
        <dbReference type="ARBA" id="ARBA00022679"/>
    </source>
</evidence>
<dbReference type="EC" id="2.7.13.3" evidence="2"/>
<dbReference type="RefSeq" id="WP_087278615.1">
    <property type="nucleotide sequence ID" value="NZ_CP021455.1"/>
</dbReference>
<dbReference type="GO" id="GO:0000155">
    <property type="term" value="F:phosphorelay sensor kinase activity"/>
    <property type="evidence" value="ECO:0007669"/>
    <property type="project" value="InterPro"/>
</dbReference>
<organism evidence="8 9">
    <name type="scientific">Comamonas serinivorans</name>
    <dbReference type="NCBI Taxonomy" id="1082851"/>
    <lineage>
        <taxon>Bacteria</taxon>
        <taxon>Pseudomonadati</taxon>
        <taxon>Pseudomonadota</taxon>
        <taxon>Betaproteobacteria</taxon>
        <taxon>Burkholderiales</taxon>
        <taxon>Comamonadaceae</taxon>
        <taxon>Comamonas</taxon>
    </lineage>
</organism>
<keyword evidence="9" id="KW-1185">Reference proteome</keyword>
<keyword evidence="6" id="KW-0902">Two-component regulatory system</keyword>
<evidence type="ECO:0000313" key="8">
    <source>
        <dbReference type="EMBL" id="ARU04307.1"/>
    </source>
</evidence>
<evidence type="ECO:0000256" key="1">
    <source>
        <dbReference type="ARBA" id="ARBA00000085"/>
    </source>
</evidence>
<dbReference type="InterPro" id="IPR003594">
    <property type="entry name" value="HATPase_dom"/>
</dbReference>
<dbReference type="Pfam" id="PF13188">
    <property type="entry name" value="PAS_8"/>
    <property type="match status" value="1"/>
</dbReference>
<dbReference type="Pfam" id="PF00512">
    <property type="entry name" value="HisKA"/>
    <property type="match status" value="1"/>
</dbReference>
<name>A0A1Y0EL43_9BURK</name>
<dbReference type="PANTHER" id="PTHR45453">
    <property type="entry name" value="PHOSPHATE REGULON SENSOR PROTEIN PHOR"/>
    <property type="match status" value="1"/>
</dbReference>
<dbReference type="GO" id="GO:0005886">
    <property type="term" value="C:plasma membrane"/>
    <property type="evidence" value="ECO:0007669"/>
    <property type="project" value="TreeGrafter"/>
</dbReference>
<accession>A0A1Y0EL43</accession>
<dbReference type="InterPro" id="IPR000014">
    <property type="entry name" value="PAS"/>
</dbReference>
<dbReference type="Gene3D" id="3.30.565.10">
    <property type="entry name" value="Histidine kinase-like ATPase, C-terminal domain"/>
    <property type="match status" value="1"/>
</dbReference>
<dbReference type="GO" id="GO:0016036">
    <property type="term" value="P:cellular response to phosphate starvation"/>
    <property type="evidence" value="ECO:0007669"/>
    <property type="project" value="TreeGrafter"/>
</dbReference>
<dbReference type="InterPro" id="IPR050351">
    <property type="entry name" value="BphY/WalK/GraS-like"/>
</dbReference>
<dbReference type="AlphaFoldDB" id="A0A1Y0EL43"/>
<dbReference type="FunFam" id="1.10.287.130:FF:000001">
    <property type="entry name" value="Two-component sensor histidine kinase"/>
    <property type="match status" value="1"/>
</dbReference>
<dbReference type="EMBL" id="CP021455">
    <property type="protein sequence ID" value="ARU04307.1"/>
    <property type="molecule type" value="Genomic_DNA"/>
</dbReference>
<dbReference type="SUPFAM" id="SSF55874">
    <property type="entry name" value="ATPase domain of HSP90 chaperone/DNA topoisomerase II/histidine kinase"/>
    <property type="match status" value="1"/>
</dbReference>
<dbReference type="GO" id="GO:0004721">
    <property type="term" value="F:phosphoprotein phosphatase activity"/>
    <property type="evidence" value="ECO:0007669"/>
    <property type="project" value="TreeGrafter"/>
</dbReference>
<dbReference type="PANTHER" id="PTHR45453:SF1">
    <property type="entry name" value="PHOSPHATE REGULON SENSOR PROTEIN PHOR"/>
    <property type="match status" value="1"/>
</dbReference>